<comment type="catalytic activity">
    <reaction evidence="2">
        <text>2 GTP = 3',3'-c-di-GMP + 2 diphosphate</text>
        <dbReference type="Rhea" id="RHEA:24898"/>
        <dbReference type="ChEBI" id="CHEBI:33019"/>
        <dbReference type="ChEBI" id="CHEBI:37565"/>
        <dbReference type="ChEBI" id="CHEBI:58805"/>
        <dbReference type="EC" id="2.7.7.65"/>
    </reaction>
</comment>
<evidence type="ECO:0000313" key="3">
    <source>
        <dbReference type="EMBL" id="NBN77377.1"/>
    </source>
</evidence>
<sequence>MTPDARTLFVVIALLSFGAGFLLLGLWSGMRHRQGLRTWAISLWVRAPGFLLLAGRGTVPLWLTVDVSNALMCVGSGFGYVAARELSGARLSPLARGLICFGPAVAWLAGCWMPALYDDVTLRTLAVALPLGAYALATAWAFLGLAQTSRRVRLGFSVLWLIGASGHFARAGLVLVVPPDPQVMNPSPLFTLTLLVPILAFTLGLFWIGFLYREWTLTELQRHAERDWLTGVLNRAGFLRLARARLPVGGGGGGGAVLLLDLDHFKAINDRHGHATGDRVLMAFCRRAEVTLPPSAVLGRIGGEEFAVALAPGCPDPVAVGERLRAALAERPPLEDLPDVRVTVSAGVAISPAPGLPLEVLLNGADAALYEAKSRGRDRVCVWNVDPRAGARASGPLAGASAGAGMA</sequence>
<dbReference type="GO" id="GO:0052621">
    <property type="term" value="F:diguanylate cyclase activity"/>
    <property type="evidence" value="ECO:0007669"/>
    <property type="project" value="UniProtKB-EC"/>
</dbReference>
<dbReference type="NCBIfam" id="TIGR00254">
    <property type="entry name" value="GGDEF"/>
    <property type="match status" value="1"/>
</dbReference>
<dbReference type="GO" id="GO:0005886">
    <property type="term" value="C:plasma membrane"/>
    <property type="evidence" value="ECO:0007669"/>
    <property type="project" value="TreeGrafter"/>
</dbReference>
<organism evidence="3 4">
    <name type="scientific">Pannonibacter tanglangensis</name>
    <dbReference type="NCBI Taxonomy" id="2750084"/>
    <lineage>
        <taxon>Bacteria</taxon>
        <taxon>Pseudomonadati</taxon>
        <taxon>Pseudomonadota</taxon>
        <taxon>Alphaproteobacteria</taxon>
        <taxon>Hyphomicrobiales</taxon>
        <taxon>Stappiaceae</taxon>
        <taxon>Pannonibacter</taxon>
    </lineage>
</organism>
<evidence type="ECO:0000313" key="4">
    <source>
        <dbReference type="Proteomes" id="UP000586722"/>
    </source>
</evidence>
<dbReference type="InterPro" id="IPR050469">
    <property type="entry name" value="Diguanylate_Cyclase"/>
</dbReference>
<keyword evidence="4" id="KW-1185">Reference proteome</keyword>
<dbReference type="AlphaFoldDB" id="A0A7X5F084"/>
<dbReference type="GO" id="GO:0043709">
    <property type="term" value="P:cell adhesion involved in single-species biofilm formation"/>
    <property type="evidence" value="ECO:0007669"/>
    <property type="project" value="TreeGrafter"/>
</dbReference>
<dbReference type="RefSeq" id="WP_161675700.1">
    <property type="nucleotide sequence ID" value="NZ_JAABLP010000002.1"/>
</dbReference>
<evidence type="ECO:0000256" key="2">
    <source>
        <dbReference type="ARBA" id="ARBA00034247"/>
    </source>
</evidence>
<dbReference type="Pfam" id="PF00990">
    <property type="entry name" value="GGDEF"/>
    <property type="match status" value="1"/>
</dbReference>
<accession>A0A7X5F084</accession>
<name>A0A7X5F084_9HYPH</name>
<dbReference type="SUPFAM" id="SSF55073">
    <property type="entry name" value="Nucleotide cyclase"/>
    <property type="match status" value="1"/>
</dbReference>
<dbReference type="CDD" id="cd01949">
    <property type="entry name" value="GGDEF"/>
    <property type="match status" value="1"/>
</dbReference>
<dbReference type="EC" id="2.7.7.65" evidence="1"/>
<dbReference type="InterPro" id="IPR000160">
    <property type="entry name" value="GGDEF_dom"/>
</dbReference>
<dbReference type="EMBL" id="JAABLQ010000001">
    <property type="protein sequence ID" value="NBN77377.1"/>
    <property type="molecule type" value="Genomic_DNA"/>
</dbReference>
<gene>
    <name evidence="3" type="ORF">GWI72_03755</name>
</gene>
<dbReference type="InterPro" id="IPR043128">
    <property type="entry name" value="Rev_trsase/Diguanyl_cyclase"/>
</dbReference>
<protein>
    <recommendedName>
        <fullName evidence="1">diguanylate cyclase</fullName>
        <ecNumber evidence="1">2.7.7.65</ecNumber>
    </recommendedName>
</protein>
<dbReference type="GO" id="GO:1902201">
    <property type="term" value="P:negative regulation of bacterial-type flagellum-dependent cell motility"/>
    <property type="evidence" value="ECO:0007669"/>
    <property type="project" value="TreeGrafter"/>
</dbReference>
<proteinExistence type="predicted"/>
<evidence type="ECO:0000256" key="1">
    <source>
        <dbReference type="ARBA" id="ARBA00012528"/>
    </source>
</evidence>
<dbReference type="Proteomes" id="UP000586722">
    <property type="component" value="Unassembled WGS sequence"/>
</dbReference>
<dbReference type="PANTHER" id="PTHR45138">
    <property type="entry name" value="REGULATORY COMPONENTS OF SENSORY TRANSDUCTION SYSTEM"/>
    <property type="match status" value="1"/>
</dbReference>
<reference evidence="4" key="1">
    <citation type="submission" date="2020-01" db="EMBL/GenBank/DDBJ databases">
        <authorList>
            <person name="Fang Y."/>
            <person name="Sun R."/>
            <person name="Nie L."/>
            <person name="He J."/>
            <person name="Hao L."/>
            <person name="Wang L."/>
            <person name="Su S."/>
            <person name="Lv E."/>
            <person name="Zhang Z."/>
            <person name="Xie R."/>
            <person name="Liu H."/>
        </authorList>
    </citation>
    <scope>NUCLEOTIDE SEQUENCE [LARGE SCALE GENOMIC DNA]</scope>
    <source>
        <strain evidence="4">XCT-53</strain>
    </source>
</reference>
<dbReference type="PANTHER" id="PTHR45138:SF9">
    <property type="entry name" value="DIGUANYLATE CYCLASE DGCM-RELATED"/>
    <property type="match status" value="1"/>
</dbReference>
<dbReference type="InterPro" id="IPR029787">
    <property type="entry name" value="Nucleotide_cyclase"/>
</dbReference>
<dbReference type="Gene3D" id="3.30.70.270">
    <property type="match status" value="1"/>
</dbReference>
<dbReference type="SMART" id="SM00267">
    <property type="entry name" value="GGDEF"/>
    <property type="match status" value="1"/>
</dbReference>
<comment type="caution">
    <text evidence="3">The sequence shown here is derived from an EMBL/GenBank/DDBJ whole genome shotgun (WGS) entry which is preliminary data.</text>
</comment>
<dbReference type="PROSITE" id="PS50887">
    <property type="entry name" value="GGDEF"/>
    <property type="match status" value="1"/>
</dbReference>